<dbReference type="Proteomes" id="UP000309997">
    <property type="component" value="Unassembled WGS sequence"/>
</dbReference>
<sequence>MIFGIAVVSGIAQCDTVGIYREEVVELANVEFFVVEERFREEVTATVDGVARKLVGYALCRDGLSESTESKVMMESSEAKGYVSCNSSTVEDI</sequence>
<comment type="caution">
    <text evidence="1">The sequence shown here is derived from an EMBL/GenBank/DDBJ whole genome shotgun (WGS) entry which is preliminary data.</text>
</comment>
<dbReference type="EMBL" id="RCHU02000002">
    <property type="protein sequence ID" value="KAL3604278.1"/>
    <property type="molecule type" value="Genomic_DNA"/>
</dbReference>
<gene>
    <name evidence="1" type="ORF">D5086_005137</name>
</gene>
<organism evidence="1 2">
    <name type="scientific">Populus alba</name>
    <name type="common">White poplar</name>
    <dbReference type="NCBI Taxonomy" id="43335"/>
    <lineage>
        <taxon>Eukaryota</taxon>
        <taxon>Viridiplantae</taxon>
        <taxon>Streptophyta</taxon>
        <taxon>Embryophyta</taxon>
        <taxon>Tracheophyta</taxon>
        <taxon>Spermatophyta</taxon>
        <taxon>Magnoliopsida</taxon>
        <taxon>eudicotyledons</taxon>
        <taxon>Gunneridae</taxon>
        <taxon>Pentapetalae</taxon>
        <taxon>rosids</taxon>
        <taxon>fabids</taxon>
        <taxon>Malpighiales</taxon>
        <taxon>Salicaceae</taxon>
        <taxon>Saliceae</taxon>
        <taxon>Populus</taxon>
    </lineage>
</organism>
<protein>
    <submittedName>
        <fullName evidence="1">Uncharacterized protein</fullName>
    </submittedName>
</protein>
<name>A0ACC4CTJ4_POPAL</name>
<keyword evidence="2" id="KW-1185">Reference proteome</keyword>
<accession>A0ACC4CTJ4</accession>
<evidence type="ECO:0000313" key="1">
    <source>
        <dbReference type="EMBL" id="KAL3604278.1"/>
    </source>
</evidence>
<evidence type="ECO:0000313" key="2">
    <source>
        <dbReference type="Proteomes" id="UP000309997"/>
    </source>
</evidence>
<proteinExistence type="predicted"/>
<reference evidence="1 2" key="1">
    <citation type="journal article" date="2024" name="Plant Biotechnol. J.">
        <title>Genome and CRISPR/Cas9 system of a widespread forest tree (Populus alba) in the world.</title>
        <authorList>
            <person name="Liu Y.J."/>
            <person name="Jiang P.F."/>
            <person name="Han X.M."/>
            <person name="Li X.Y."/>
            <person name="Wang H.M."/>
            <person name="Wang Y.J."/>
            <person name="Wang X.X."/>
            <person name="Zeng Q.Y."/>
        </authorList>
    </citation>
    <scope>NUCLEOTIDE SEQUENCE [LARGE SCALE GENOMIC DNA]</scope>
    <source>
        <strain evidence="2">cv. PAL-ZL1</strain>
    </source>
</reference>